<organism evidence="1 2">
    <name type="scientific">Candidatus Finniella inopinata</name>
    <dbReference type="NCBI Taxonomy" id="1696036"/>
    <lineage>
        <taxon>Bacteria</taxon>
        <taxon>Pseudomonadati</taxon>
        <taxon>Pseudomonadota</taxon>
        <taxon>Alphaproteobacteria</taxon>
        <taxon>Holosporales</taxon>
        <taxon>Candidatus Paracaedibacteraceae</taxon>
        <taxon>Candidatus Finniella</taxon>
    </lineage>
</organism>
<reference evidence="1 2" key="1">
    <citation type="submission" date="2018-10" db="EMBL/GenBank/DDBJ databases">
        <title>An updated phylogeny of the Alphaproteobacteria reveals that the parasitic Rickettsiales and Holosporales have independent origins.</title>
        <authorList>
            <person name="Munoz-Gomez S.A."/>
            <person name="Hess S."/>
            <person name="Burger G."/>
            <person name="Lang B.F."/>
            <person name="Susko E."/>
            <person name="Slamovits C.H."/>
            <person name="Roger A.J."/>
        </authorList>
    </citation>
    <scope>NUCLEOTIDE SEQUENCE [LARGE SCALE GENOMIC DNA]</scope>
    <source>
        <strain evidence="1">HOLO01</strain>
    </source>
</reference>
<evidence type="ECO:0000313" key="2">
    <source>
        <dbReference type="Proteomes" id="UP000293550"/>
    </source>
</evidence>
<name>A0A4Q7DKW2_9PROT</name>
<evidence type="ECO:0000313" key="1">
    <source>
        <dbReference type="EMBL" id="RZI45336.1"/>
    </source>
</evidence>
<dbReference type="OrthoDB" id="3398487at2"/>
<proteinExistence type="predicted"/>
<keyword evidence="2" id="KW-1185">Reference proteome</keyword>
<gene>
    <name evidence="1" type="ORF">EQU50_07335</name>
</gene>
<dbReference type="Proteomes" id="UP000293550">
    <property type="component" value="Unassembled WGS sequence"/>
</dbReference>
<dbReference type="RefSeq" id="WP_130154476.1">
    <property type="nucleotide sequence ID" value="NZ_SCFB01000015.1"/>
</dbReference>
<comment type="caution">
    <text evidence="1">The sequence shown here is derived from an EMBL/GenBank/DDBJ whole genome shotgun (WGS) entry which is preliminary data.</text>
</comment>
<protein>
    <submittedName>
        <fullName evidence="1">Uncharacterized protein</fullName>
    </submittedName>
</protein>
<sequence length="559" mass="63542">MGHKIKTLIIAFGVILAVIWHHQATIFQRQVRENLSYWRSYAGPTLQLGDVIISKYLFKVEFKKPQLDISNQTLEKIKENLQKNDGSISKFIHNQLDTLSPIFRLTYRLADRLVASYNPFWHELTLTSVGDAELNLQTATENTVFIAPDQNGLNQGKIKITLPAPGWLQKIRRGIFKDPVVMSFNSSCRNLKIVTANDHEAIYTQDYNLTKFSLNEDWVENKKYYTASVDLQVDNAYLSPTLAKIWTLLECYVVANKTNKHDIYKIHFEADEGIAFVNTLIGQFKPNQDTDWSAVVKTIPTFKVEGKSNHQNHALAFSTDCQLDYQPSKNYLKATYDSTFQAHTIWPDYLQKLCDFYDEVICAFGQINTAFKPDSRPFWYSLLANLKDKGEINTGFVLELQDIHSNTCQGQGSLKIGLKNSGIMIKGNYTPPSLLNVEVDFEDPELFLNKGYSHLLNSLEGASHKVAEIILLGVKNNLIENIHKLGVVKNEDKPHVRTVPIQFNGDTQSLEIANQPVHHEFLDVIKMAISLLGHHDIFQDLKKLLPINPKMKPAGIPPQ</sequence>
<accession>A0A4Q7DKW2</accession>
<dbReference type="EMBL" id="SCFB01000015">
    <property type="protein sequence ID" value="RZI45336.1"/>
    <property type="molecule type" value="Genomic_DNA"/>
</dbReference>
<dbReference type="AlphaFoldDB" id="A0A4Q7DKW2"/>